<proteinExistence type="predicted"/>
<name>A0A0E9MWE1_9BACT</name>
<dbReference type="AlphaFoldDB" id="A0A0E9MWE1"/>
<evidence type="ECO:0000313" key="2">
    <source>
        <dbReference type="Proteomes" id="UP000033121"/>
    </source>
</evidence>
<sequence>MGLRKDKYTYHCKDAIRYDTLLSNYRDCIPKERRSVIFNDNVIAYIDGENPEGLNISKPIPELWQILFYRPSGEN</sequence>
<evidence type="ECO:0000313" key="1">
    <source>
        <dbReference type="EMBL" id="GAO41756.1"/>
    </source>
</evidence>
<keyword evidence="2" id="KW-1185">Reference proteome</keyword>
<reference evidence="1 2" key="1">
    <citation type="submission" date="2015-04" db="EMBL/GenBank/DDBJ databases">
        <title>Whole genome shotgun sequence of Flavihumibacter petaseus NBRC 106054.</title>
        <authorList>
            <person name="Miyazawa S."/>
            <person name="Hosoyama A."/>
            <person name="Hashimoto M."/>
            <person name="Noguchi M."/>
            <person name="Tsuchikane K."/>
            <person name="Ohji S."/>
            <person name="Yamazoe A."/>
            <person name="Ichikawa N."/>
            <person name="Kimura A."/>
            <person name="Fujita N."/>
        </authorList>
    </citation>
    <scope>NUCLEOTIDE SEQUENCE [LARGE SCALE GENOMIC DNA]</scope>
    <source>
        <strain evidence="1 2">NBRC 106054</strain>
    </source>
</reference>
<comment type="caution">
    <text evidence="1">The sequence shown here is derived from an EMBL/GenBank/DDBJ whole genome shotgun (WGS) entry which is preliminary data.</text>
</comment>
<dbReference type="Proteomes" id="UP000033121">
    <property type="component" value="Unassembled WGS sequence"/>
</dbReference>
<gene>
    <name evidence="1" type="ORF">FPE01S_01_07700</name>
</gene>
<protein>
    <submittedName>
        <fullName evidence="1">Uncharacterized protein</fullName>
    </submittedName>
</protein>
<dbReference type="STRING" id="1220578.FPE01S_01_07700"/>
<dbReference type="EMBL" id="BBWV01000001">
    <property type="protein sequence ID" value="GAO41756.1"/>
    <property type="molecule type" value="Genomic_DNA"/>
</dbReference>
<accession>A0A0E9MWE1</accession>
<organism evidence="1 2">
    <name type="scientific">Flavihumibacter petaseus NBRC 106054</name>
    <dbReference type="NCBI Taxonomy" id="1220578"/>
    <lineage>
        <taxon>Bacteria</taxon>
        <taxon>Pseudomonadati</taxon>
        <taxon>Bacteroidota</taxon>
        <taxon>Chitinophagia</taxon>
        <taxon>Chitinophagales</taxon>
        <taxon>Chitinophagaceae</taxon>
        <taxon>Flavihumibacter</taxon>
    </lineage>
</organism>